<protein>
    <submittedName>
        <fullName evidence="1">Uncharacterized protein</fullName>
    </submittedName>
</protein>
<dbReference type="EMBL" id="BART01008161">
    <property type="protein sequence ID" value="GAG69715.1"/>
    <property type="molecule type" value="Genomic_DNA"/>
</dbReference>
<comment type="caution">
    <text evidence="1">The sequence shown here is derived from an EMBL/GenBank/DDBJ whole genome shotgun (WGS) entry which is preliminary data.</text>
</comment>
<accession>X0ZJA0</accession>
<reference evidence="1" key="1">
    <citation type="journal article" date="2014" name="Front. Microbiol.">
        <title>High frequency of phylogenetically diverse reductive dehalogenase-homologous genes in deep subseafloor sedimentary metagenomes.</title>
        <authorList>
            <person name="Kawai M."/>
            <person name="Futagami T."/>
            <person name="Toyoda A."/>
            <person name="Takaki Y."/>
            <person name="Nishi S."/>
            <person name="Hori S."/>
            <person name="Arai W."/>
            <person name="Tsubouchi T."/>
            <person name="Morono Y."/>
            <person name="Uchiyama I."/>
            <person name="Ito T."/>
            <person name="Fujiyama A."/>
            <person name="Inagaki F."/>
            <person name="Takami H."/>
        </authorList>
    </citation>
    <scope>NUCLEOTIDE SEQUENCE</scope>
    <source>
        <strain evidence="1">Expedition CK06-06</strain>
    </source>
</reference>
<proteinExistence type="predicted"/>
<dbReference type="AlphaFoldDB" id="X0ZJA0"/>
<dbReference type="InterPro" id="IPR009279">
    <property type="entry name" value="Portal_Mu"/>
</dbReference>
<name>X0ZJA0_9ZZZZ</name>
<dbReference type="Pfam" id="PF06074">
    <property type="entry name" value="Portal_Mu"/>
    <property type="match status" value="1"/>
</dbReference>
<sequence>MFHDAIEEIDRDYVKPEWGLIVRNYNDTTGISFYDKRISKNLMFIGSRKSHGLLESASRYILMKDNAQENWSEYGEVFGMDTRVGKTSTQGDDRKAFIQAMRDMGSNGWGVIGEDDSIEYAGARRYDAFRVFAEFLFYCDEAIAKLVFGQDVITNNTGRVVGKIGENVSNMYGDTDTKFIQWLVNTERILIIATIWIPSLHWCHQFHPQLIPGIS</sequence>
<organism evidence="1">
    <name type="scientific">marine sediment metagenome</name>
    <dbReference type="NCBI Taxonomy" id="412755"/>
    <lineage>
        <taxon>unclassified sequences</taxon>
        <taxon>metagenomes</taxon>
        <taxon>ecological metagenomes</taxon>
    </lineage>
</organism>
<gene>
    <name evidence="1" type="ORF">S01H4_18414</name>
</gene>
<evidence type="ECO:0000313" key="1">
    <source>
        <dbReference type="EMBL" id="GAG69715.1"/>
    </source>
</evidence>